<sequence>MRSCDWILSWEKNLHRLQLPSLRKRRRKRKFLSMRKNLCYIEDIRRFNVMGNKKAEEMARKRAKAIVSPALYNWDLEDLTPDQNADTLNMLFHSQEWIEKLKRRKHIYQSMDRMKDAGFHAALKQIEAADRWFADRMLQVCVLRSVQVTHREKKEMLEYYKELPTDKETLRKRDELSRLVNSTVFLADLLESCVTDINSKIHDLFKDKSMNCEQMDGVTAALRQMHDFFGATRMKMRVDEQELFAEYAESITNYVDKRMKTYAEKAAKIKAKNANNKK</sequence>
<organism evidence="1">
    <name type="scientific">Siphoviridae sp. ctLdn10</name>
    <dbReference type="NCBI Taxonomy" id="2827847"/>
    <lineage>
        <taxon>Viruses</taxon>
        <taxon>Duplodnaviria</taxon>
        <taxon>Heunggongvirae</taxon>
        <taxon>Uroviricota</taxon>
        <taxon>Caudoviricetes</taxon>
    </lineage>
</organism>
<name>A0A8S5SQ68_9CAUD</name>
<evidence type="ECO:0000313" key="1">
    <source>
        <dbReference type="EMBL" id="DAF53145.1"/>
    </source>
</evidence>
<proteinExistence type="predicted"/>
<reference evidence="1" key="1">
    <citation type="journal article" date="2021" name="Proc. Natl. Acad. Sci. U.S.A.">
        <title>A Catalog of Tens of Thousands of Viruses from Human Metagenomes Reveals Hidden Associations with Chronic Diseases.</title>
        <authorList>
            <person name="Tisza M.J."/>
            <person name="Buck C.B."/>
        </authorList>
    </citation>
    <scope>NUCLEOTIDE SEQUENCE</scope>
    <source>
        <strain evidence="1">CtLdn10</strain>
    </source>
</reference>
<accession>A0A8S5SQ68</accession>
<protein>
    <submittedName>
        <fullName evidence="1">Uncharacterized protein</fullName>
    </submittedName>
</protein>
<dbReference type="EMBL" id="BK032647">
    <property type="protein sequence ID" value="DAF53145.1"/>
    <property type="molecule type" value="Genomic_DNA"/>
</dbReference>